<evidence type="ECO:0000313" key="2">
    <source>
        <dbReference type="Proteomes" id="UP001302949"/>
    </source>
</evidence>
<accession>A0ABU5QBP3</accession>
<evidence type="ECO:0000313" key="1">
    <source>
        <dbReference type="EMBL" id="MEA5140265.1"/>
    </source>
</evidence>
<evidence type="ECO:0008006" key="3">
    <source>
        <dbReference type="Google" id="ProtNLM"/>
    </source>
</evidence>
<dbReference type="Proteomes" id="UP001302949">
    <property type="component" value="Unassembled WGS sequence"/>
</dbReference>
<dbReference type="EMBL" id="JAYFUM010000016">
    <property type="protein sequence ID" value="MEA5140265.1"/>
    <property type="molecule type" value="Genomic_DNA"/>
</dbReference>
<name>A0ABU5QBP3_9BACT</name>
<organism evidence="1 2">
    <name type="scientific">Arcicella rigui</name>
    <dbReference type="NCBI Taxonomy" id="797020"/>
    <lineage>
        <taxon>Bacteria</taxon>
        <taxon>Pseudomonadati</taxon>
        <taxon>Bacteroidota</taxon>
        <taxon>Cytophagia</taxon>
        <taxon>Cytophagales</taxon>
        <taxon>Flectobacillaceae</taxon>
        <taxon>Arcicella</taxon>
    </lineage>
</organism>
<sequence>MKHILFISPTTAANIHKVILDELNVYQDSIRTSFLSNVSPRYRYKNKAQQFLNLLSKVFLGRNIKKIYHQKVMQKRFERLEEHYDLIFVIRPDLLTNQELATLKAKTTKFVAYYWDTIAFYPRKKEIMPYFDKIYSFDLEDCKTYQLELLTNFYFFEPEPVAIDKTVFCISHLEKKRFAMFNLMGKYLEEKQITYRFLTRQSKEKLKSPYIEYLKASIPYQEMLKLLNHYEVILDIAKPQQNGLSLRIFESLGMNKKIITNNQSVKAYDFYHPSNILVIDFNDLAIPEAFFKLPYQPIDEAIKKQYHLKTFVKKVLSNLN</sequence>
<protein>
    <recommendedName>
        <fullName evidence="3">Lipopolysaccharide biosynthesis protein</fullName>
    </recommendedName>
</protein>
<keyword evidence="2" id="KW-1185">Reference proteome</keyword>
<gene>
    <name evidence="1" type="ORF">VB248_14030</name>
</gene>
<dbReference type="RefSeq" id="WP_323297419.1">
    <property type="nucleotide sequence ID" value="NZ_JAYFUM010000016.1"/>
</dbReference>
<comment type="caution">
    <text evidence="1">The sequence shown here is derived from an EMBL/GenBank/DDBJ whole genome shotgun (WGS) entry which is preliminary data.</text>
</comment>
<proteinExistence type="predicted"/>
<reference evidence="1 2" key="1">
    <citation type="submission" date="2023-12" db="EMBL/GenBank/DDBJ databases">
        <title>Novel species of the genus Arcicella isolated from rivers.</title>
        <authorList>
            <person name="Lu H."/>
        </authorList>
    </citation>
    <scope>NUCLEOTIDE SEQUENCE [LARGE SCALE GENOMIC DNA]</scope>
    <source>
        <strain evidence="1 2">KCTC 23307</strain>
    </source>
</reference>